<gene>
    <name evidence="6" type="ORF">DC28_09345</name>
</gene>
<dbReference type="Pfam" id="PF00933">
    <property type="entry name" value="Glyco_hydro_3"/>
    <property type="match status" value="1"/>
</dbReference>
<dbReference type="Pfam" id="PF14310">
    <property type="entry name" value="Fn3-like"/>
    <property type="match status" value="1"/>
</dbReference>
<dbReference type="Gene3D" id="2.60.40.10">
    <property type="entry name" value="Immunoglobulins"/>
    <property type="match status" value="1"/>
</dbReference>
<dbReference type="PANTHER" id="PTHR42715:SF10">
    <property type="entry name" value="BETA-GLUCOSIDASE"/>
    <property type="match status" value="1"/>
</dbReference>
<dbReference type="OrthoDB" id="9805821at2"/>
<dbReference type="Pfam" id="PF01915">
    <property type="entry name" value="Glyco_hydro_3_C"/>
    <property type="match status" value="1"/>
</dbReference>
<dbReference type="InterPro" id="IPR036962">
    <property type="entry name" value="Glyco_hydro_3_N_sf"/>
</dbReference>
<dbReference type="AlphaFoldDB" id="A0A098QZR4"/>
<dbReference type="Gene3D" id="3.20.20.300">
    <property type="entry name" value="Glycoside hydrolase, family 3, N-terminal domain"/>
    <property type="match status" value="2"/>
</dbReference>
<organism evidence="6 7">
    <name type="scientific">Spirochaeta lutea</name>
    <dbReference type="NCBI Taxonomy" id="1480694"/>
    <lineage>
        <taxon>Bacteria</taxon>
        <taxon>Pseudomonadati</taxon>
        <taxon>Spirochaetota</taxon>
        <taxon>Spirochaetia</taxon>
        <taxon>Spirochaetales</taxon>
        <taxon>Spirochaetaceae</taxon>
        <taxon>Spirochaeta</taxon>
    </lineage>
</organism>
<keyword evidence="7" id="KW-1185">Reference proteome</keyword>
<dbReference type="InterPro" id="IPR019800">
    <property type="entry name" value="Glyco_hydro_3_AS"/>
</dbReference>
<dbReference type="STRING" id="1480694.DC28_09345"/>
<comment type="similarity">
    <text evidence="1 4">Belongs to the glycosyl hydrolase 3 family.</text>
</comment>
<protein>
    <submittedName>
        <fullName evidence="6">Beta-glucosidase</fullName>
    </submittedName>
</protein>
<dbReference type="Proteomes" id="UP000029692">
    <property type="component" value="Unassembled WGS sequence"/>
</dbReference>
<dbReference type="GO" id="GO:0008422">
    <property type="term" value="F:beta-glucosidase activity"/>
    <property type="evidence" value="ECO:0007669"/>
    <property type="project" value="UniProtKB-ARBA"/>
</dbReference>
<dbReference type="eggNOG" id="COG1472">
    <property type="taxonomic scope" value="Bacteria"/>
</dbReference>
<dbReference type="GO" id="GO:0005975">
    <property type="term" value="P:carbohydrate metabolic process"/>
    <property type="evidence" value="ECO:0007669"/>
    <property type="project" value="InterPro"/>
</dbReference>
<proteinExistence type="inferred from homology"/>
<dbReference type="InterPro" id="IPR036881">
    <property type="entry name" value="Glyco_hydro_3_C_sf"/>
</dbReference>
<dbReference type="RefSeq" id="WP_037547888.1">
    <property type="nucleotide sequence ID" value="NZ_JNUP01000064.1"/>
</dbReference>
<dbReference type="PRINTS" id="PR00133">
    <property type="entry name" value="GLHYDRLASE3"/>
</dbReference>
<evidence type="ECO:0000313" key="6">
    <source>
        <dbReference type="EMBL" id="KGE71982.1"/>
    </source>
</evidence>
<keyword evidence="2 4" id="KW-0378">Hydrolase</keyword>
<reference evidence="6 7" key="1">
    <citation type="submission" date="2014-05" db="EMBL/GenBank/DDBJ databases">
        <title>De novo Genome Sequence of Spirocheata sp.</title>
        <authorList>
            <person name="Shivani Y."/>
            <person name="Subhash Y."/>
            <person name="Tushar L."/>
            <person name="Sasikala C."/>
            <person name="Ramana C.V."/>
        </authorList>
    </citation>
    <scope>NUCLEOTIDE SEQUENCE [LARGE SCALE GENOMIC DNA]</scope>
    <source>
        <strain evidence="6 7">JC230</strain>
    </source>
</reference>
<dbReference type="EMBL" id="JNUP01000064">
    <property type="protein sequence ID" value="KGE71982.1"/>
    <property type="molecule type" value="Genomic_DNA"/>
</dbReference>
<dbReference type="InterPro" id="IPR017853">
    <property type="entry name" value="GH"/>
</dbReference>
<dbReference type="InterPro" id="IPR002772">
    <property type="entry name" value="Glyco_hydro_3_C"/>
</dbReference>
<evidence type="ECO:0000313" key="7">
    <source>
        <dbReference type="Proteomes" id="UP000029692"/>
    </source>
</evidence>
<sequence>MDYKHVIKQMTLEEKVSLLSGKNFWESQELERLNVPGMFLADGPHGIRRQAAAADHLGLNESIPATCYPTAATVANSWDVELAQEVGTHLGREAASQQVNVLLGPGMNIKRNPLCGRNFEYFSEDPYLTGKMAAAYVRGIQAGGIGAHVSGAPSTSRGIAACIKHFAVNNQETRRMSIDVVVDERTLREIYLTGFEIAVREGRPRVVMSSYNKVNGEYTNENMHLLREILREEWGFQGCVVTDWGGGNERVRGLLAGNELEMPGTGGESNREVLEAVRRGELEEAVVDEALERLLALADETSQALVWKNQKIPRDHHQTACKAAEESIVLLKNQDTILPLDTSKTLAVIGDFAQTPRYQGAGSSRVNPTQLESALDRLESSELRIIGYEPGFHRFGKKSSDLVERACGLAAQADTVLLYLGLDEVSEAEGVDRTSLALPENQLDLLEALVGVHSRIVVILSCGSVIEMPWIDGVSAVVHGYLGGQAGAQAMVRVLLGLVNPSGKLAETYPKTYLDVPSGANFPGGQATVEYREGPYVGYRYFDRQPGGIQFPFGFGLSYTSFEYHDLRVDSRGARFTLRNTGALAGKEVVQLYIQGPGQAVYRPEKELKGFTKVHLEPGESREVHLAFDAYSFRFFNLKKNAWDVESGMYTIFIGASSRDIRLQASLSVQGSDCGNLYDLRSLEPYFTGEVENIEEPTFAALVGRPLPETHWGNRIPMGYNDPLARTKYARGWFGRLTHSLIIFTHWLLWKIGQRDTANLIMMSFYNMPFRGIAKMMGGMVSRRMAEGFLMMVNGHFFKGFTRLITKEKQEKEVEYEYRT</sequence>
<accession>A0A098QZR4</accession>
<dbReference type="SUPFAM" id="SSF52279">
    <property type="entry name" value="Beta-D-glucan exohydrolase, C-terminal domain"/>
    <property type="match status" value="1"/>
</dbReference>
<dbReference type="InterPro" id="IPR050288">
    <property type="entry name" value="Cellulose_deg_GH3"/>
</dbReference>
<dbReference type="PANTHER" id="PTHR42715">
    <property type="entry name" value="BETA-GLUCOSIDASE"/>
    <property type="match status" value="1"/>
</dbReference>
<dbReference type="InterPro" id="IPR026891">
    <property type="entry name" value="Fn3-like"/>
</dbReference>
<dbReference type="InterPro" id="IPR001764">
    <property type="entry name" value="Glyco_hydro_3_N"/>
</dbReference>
<evidence type="ECO:0000256" key="3">
    <source>
        <dbReference type="ARBA" id="ARBA00023277"/>
    </source>
</evidence>
<dbReference type="InterPro" id="IPR013783">
    <property type="entry name" value="Ig-like_fold"/>
</dbReference>
<evidence type="ECO:0000256" key="4">
    <source>
        <dbReference type="RuleBase" id="RU361161"/>
    </source>
</evidence>
<dbReference type="Gene3D" id="3.40.50.1700">
    <property type="entry name" value="Glycoside hydrolase family 3 C-terminal domain"/>
    <property type="match status" value="2"/>
</dbReference>
<dbReference type="SMART" id="SM01217">
    <property type="entry name" value="Fn3_like"/>
    <property type="match status" value="1"/>
</dbReference>
<dbReference type="SUPFAM" id="SSF51445">
    <property type="entry name" value="(Trans)glycosidases"/>
    <property type="match status" value="1"/>
</dbReference>
<keyword evidence="3" id="KW-0119">Carbohydrate metabolism</keyword>
<keyword evidence="4" id="KW-0326">Glycosidase</keyword>
<evidence type="ECO:0000256" key="2">
    <source>
        <dbReference type="ARBA" id="ARBA00022801"/>
    </source>
</evidence>
<name>A0A098QZR4_9SPIO</name>
<comment type="caution">
    <text evidence="6">The sequence shown here is derived from an EMBL/GenBank/DDBJ whole genome shotgun (WGS) entry which is preliminary data.</text>
</comment>
<feature type="domain" description="Fibronectin type III-like" evidence="5">
    <location>
        <begin position="588"/>
        <end position="658"/>
    </location>
</feature>
<dbReference type="FunFam" id="2.60.40.10:FF:000495">
    <property type="entry name" value="Periplasmic beta-glucosidase"/>
    <property type="match status" value="1"/>
</dbReference>
<dbReference type="PROSITE" id="PS00775">
    <property type="entry name" value="GLYCOSYL_HYDROL_F3"/>
    <property type="match status" value="1"/>
</dbReference>
<evidence type="ECO:0000259" key="5">
    <source>
        <dbReference type="SMART" id="SM01217"/>
    </source>
</evidence>
<evidence type="ECO:0000256" key="1">
    <source>
        <dbReference type="ARBA" id="ARBA00005336"/>
    </source>
</evidence>